<dbReference type="Proteomes" id="UP000287823">
    <property type="component" value="Unassembled WGS sequence"/>
</dbReference>
<name>A0A432WI42_9GAMM</name>
<feature type="transmembrane region" description="Helical" evidence="1">
    <location>
        <begin position="128"/>
        <end position="149"/>
    </location>
</feature>
<feature type="transmembrane region" description="Helical" evidence="1">
    <location>
        <begin position="155"/>
        <end position="173"/>
    </location>
</feature>
<gene>
    <name evidence="2" type="ORF">CWE14_09055</name>
</gene>
<reference evidence="2 3" key="1">
    <citation type="journal article" date="2011" name="Front. Microbiol.">
        <title>Genomic signatures of strain selection and enhancement in Bacillus atrophaeus var. globigii, a historical biowarfare simulant.</title>
        <authorList>
            <person name="Gibbons H.S."/>
            <person name="Broomall S.M."/>
            <person name="McNew L.A."/>
            <person name="Daligault H."/>
            <person name="Chapman C."/>
            <person name="Bruce D."/>
            <person name="Karavis M."/>
            <person name="Krepps M."/>
            <person name="McGregor P.A."/>
            <person name="Hong C."/>
            <person name="Park K.H."/>
            <person name="Akmal A."/>
            <person name="Feldman A."/>
            <person name="Lin J.S."/>
            <person name="Chang W.E."/>
            <person name="Higgs B.W."/>
            <person name="Demirev P."/>
            <person name="Lindquist J."/>
            <person name="Liem A."/>
            <person name="Fochler E."/>
            <person name="Read T.D."/>
            <person name="Tapia R."/>
            <person name="Johnson S."/>
            <person name="Bishop-Lilly K.A."/>
            <person name="Detter C."/>
            <person name="Han C."/>
            <person name="Sozhamannan S."/>
            <person name="Rosenzweig C.N."/>
            <person name="Skowronski E.W."/>
        </authorList>
    </citation>
    <scope>NUCLEOTIDE SEQUENCE [LARGE SCALE GENOMIC DNA]</scope>
    <source>
        <strain evidence="2 3">Y4G10-17</strain>
    </source>
</reference>
<evidence type="ECO:0000256" key="1">
    <source>
        <dbReference type="SAM" id="Phobius"/>
    </source>
</evidence>
<proteinExistence type="predicted"/>
<evidence type="ECO:0000313" key="3">
    <source>
        <dbReference type="Proteomes" id="UP000287823"/>
    </source>
</evidence>
<dbReference type="RefSeq" id="WP_126799057.1">
    <property type="nucleotide sequence ID" value="NZ_PIPO01000003.1"/>
</dbReference>
<keyword evidence="3" id="KW-1185">Reference proteome</keyword>
<keyword evidence="1" id="KW-0812">Transmembrane</keyword>
<organism evidence="2 3">
    <name type="scientific">Aliidiomarina soli</name>
    <dbReference type="NCBI Taxonomy" id="1928574"/>
    <lineage>
        <taxon>Bacteria</taxon>
        <taxon>Pseudomonadati</taxon>
        <taxon>Pseudomonadota</taxon>
        <taxon>Gammaproteobacteria</taxon>
        <taxon>Alteromonadales</taxon>
        <taxon>Idiomarinaceae</taxon>
        <taxon>Aliidiomarina</taxon>
    </lineage>
</organism>
<keyword evidence="1" id="KW-0472">Membrane</keyword>
<protein>
    <submittedName>
        <fullName evidence="2">Uncharacterized protein</fullName>
    </submittedName>
</protein>
<sequence length="208" mass="23626">MDNRQASQSPSDQASFWHGNRYVFSYQNHSIELWTSNITGRETVILDGKVVSQKRSFRSISEHVLELDGRSLRVRLEVKSKLKGPVFCVLSERSATGEWSPVAAKKLVVWASQSSKKSKPAPDRRTRLVWWLQFGFSVGVGVTLSHFFGVWTLEFWAALLLIAVILLPLEHFYKRWKGAQSPDLHPDEDKVVIETISVDELSAEDVSI</sequence>
<accession>A0A432WI42</accession>
<dbReference type="AlphaFoldDB" id="A0A432WI42"/>
<evidence type="ECO:0000313" key="2">
    <source>
        <dbReference type="EMBL" id="RUO33349.1"/>
    </source>
</evidence>
<comment type="caution">
    <text evidence="2">The sequence shown here is derived from an EMBL/GenBank/DDBJ whole genome shotgun (WGS) entry which is preliminary data.</text>
</comment>
<dbReference type="EMBL" id="PIPO01000003">
    <property type="protein sequence ID" value="RUO33349.1"/>
    <property type="molecule type" value="Genomic_DNA"/>
</dbReference>
<keyword evidence="1" id="KW-1133">Transmembrane helix</keyword>